<dbReference type="AlphaFoldDB" id="A0A067QA07"/>
<dbReference type="InParanoid" id="A0A067QA07"/>
<protein>
    <submittedName>
        <fullName evidence="1">Uncharacterized protein</fullName>
    </submittedName>
</protein>
<keyword evidence="2" id="KW-1185">Reference proteome</keyword>
<sequence>MEPQSSLFSTPWVLSICYVMIEISPRRWGSAILHIPMMPEPDETVATTSQITSPPFFVRTTCLALTPSGTLAWQSLHCNLDPVSS</sequence>
<gene>
    <name evidence="1" type="ORF">JAAARDRAFT_29855</name>
</gene>
<name>A0A067QA07_9AGAM</name>
<evidence type="ECO:0000313" key="1">
    <source>
        <dbReference type="EMBL" id="KDQ63809.1"/>
    </source>
</evidence>
<dbReference type="Proteomes" id="UP000027265">
    <property type="component" value="Unassembled WGS sequence"/>
</dbReference>
<dbReference type="HOGENOM" id="CLU_2512941_0_0_1"/>
<organism evidence="1 2">
    <name type="scientific">Jaapia argillacea MUCL 33604</name>
    <dbReference type="NCBI Taxonomy" id="933084"/>
    <lineage>
        <taxon>Eukaryota</taxon>
        <taxon>Fungi</taxon>
        <taxon>Dikarya</taxon>
        <taxon>Basidiomycota</taxon>
        <taxon>Agaricomycotina</taxon>
        <taxon>Agaricomycetes</taxon>
        <taxon>Agaricomycetidae</taxon>
        <taxon>Jaapiales</taxon>
        <taxon>Jaapiaceae</taxon>
        <taxon>Jaapia</taxon>
    </lineage>
</organism>
<evidence type="ECO:0000313" key="2">
    <source>
        <dbReference type="Proteomes" id="UP000027265"/>
    </source>
</evidence>
<reference evidence="2" key="1">
    <citation type="journal article" date="2014" name="Proc. Natl. Acad. Sci. U.S.A.">
        <title>Extensive sampling of basidiomycete genomes demonstrates inadequacy of the white-rot/brown-rot paradigm for wood decay fungi.</title>
        <authorList>
            <person name="Riley R."/>
            <person name="Salamov A.A."/>
            <person name="Brown D.W."/>
            <person name="Nagy L.G."/>
            <person name="Floudas D."/>
            <person name="Held B.W."/>
            <person name="Levasseur A."/>
            <person name="Lombard V."/>
            <person name="Morin E."/>
            <person name="Otillar R."/>
            <person name="Lindquist E.A."/>
            <person name="Sun H."/>
            <person name="LaButti K.M."/>
            <person name="Schmutz J."/>
            <person name="Jabbour D."/>
            <person name="Luo H."/>
            <person name="Baker S.E."/>
            <person name="Pisabarro A.G."/>
            <person name="Walton J.D."/>
            <person name="Blanchette R.A."/>
            <person name="Henrissat B."/>
            <person name="Martin F."/>
            <person name="Cullen D."/>
            <person name="Hibbett D.S."/>
            <person name="Grigoriev I.V."/>
        </authorList>
    </citation>
    <scope>NUCLEOTIDE SEQUENCE [LARGE SCALE GENOMIC DNA]</scope>
    <source>
        <strain evidence="2">MUCL 33604</strain>
    </source>
</reference>
<accession>A0A067QA07</accession>
<dbReference type="EMBL" id="KL197710">
    <property type="protein sequence ID" value="KDQ63809.1"/>
    <property type="molecule type" value="Genomic_DNA"/>
</dbReference>
<proteinExistence type="predicted"/>